<evidence type="ECO:0000313" key="2">
    <source>
        <dbReference type="Proteomes" id="UP000805193"/>
    </source>
</evidence>
<accession>A0AC60PK17</accession>
<organism evidence="1 2">
    <name type="scientific">Ixodes persulcatus</name>
    <name type="common">Taiga tick</name>
    <dbReference type="NCBI Taxonomy" id="34615"/>
    <lineage>
        <taxon>Eukaryota</taxon>
        <taxon>Metazoa</taxon>
        <taxon>Ecdysozoa</taxon>
        <taxon>Arthropoda</taxon>
        <taxon>Chelicerata</taxon>
        <taxon>Arachnida</taxon>
        <taxon>Acari</taxon>
        <taxon>Parasitiformes</taxon>
        <taxon>Ixodida</taxon>
        <taxon>Ixodoidea</taxon>
        <taxon>Ixodidae</taxon>
        <taxon>Ixodinae</taxon>
        <taxon>Ixodes</taxon>
    </lineage>
</organism>
<protein>
    <submittedName>
        <fullName evidence="1">Uncharacterized protein</fullName>
    </submittedName>
</protein>
<reference evidence="1 2" key="1">
    <citation type="journal article" date="2020" name="Cell">
        <title>Large-Scale Comparative Analyses of Tick Genomes Elucidate Their Genetic Diversity and Vector Capacities.</title>
        <authorList>
            <consortium name="Tick Genome and Microbiome Consortium (TIGMIC)"/>
            <person name="Jia N."/>
            <person name="Wang J."/>
            <person name="Shi W."/>
            <person name="Du L."/>
            <person name="Sun Y."/>
            <person name="Zhan W."/>
            <person name="Jiang J.F."/>
            <person name="Wang Q."/>
            <person name="Zhang B."/>
            <person name="Ji P."/>
            <person name="Bell-Sakyi L."/>
            <person name="Cui X.M."/>
            <person name="Yuan T.T."/>
            <person name="Jiang B.G."/>
            <person name="Yang W.F."/>
            <person name="Lam T.T."/>
            <person name="Chang Q.C."/>
            <person name="Ding S.J."/>
            <person name="Wang X.J."/>
            <person name="Zhu J.G."/>
            <person name="Ruan X.D."/>
            <person name="Zhao L."/>
            <person name="Wei J.T."/>
            <person name="Ye R.Z."/>
            <person name="Que T.C."/>
            <person name="Du C.H."/>
            <person name="Zhou Y.H."/>
            <person name="Cheng J.X."/>
            <person name="Dai P.F."/>
            <person name="Guo W.B."/>
            <person name="Han X.H."/>
            <person name="Huang E.J."/>
            <person name="Li L.F."/>
            <person name="Wei W."/>
            <person name="Gao Y.C."/>
            <person name="Liu J.Z."/>
            <person name="Shao H.Z."/>
            <person name="Wang X."/>
            <person name="Wang C.C."/>
            <person name="Yang T.C."/>
            <person name="Huo Q.B."/>
            <person name="Li W."/>
            <person name="Chen H.Y."/>
            <person name="Chen S.E."/>
            <person name="Zhou L.G."/>
            <person name="Ni X.B."/>
            <person name="Tian J.H."/>
            <person name="Sheng Y."/>
            <person name="Liu T."/>
            <person name="Pan Y.S."/>
            <person name="Xia L.Y."/>
            <person name="Li J."/>
            <person name="Zhao F."/>
            <person name="Cao W.C."/>
        </authorList>
    </citation>
    <scope>NUCLEOTIDE SEQUENCE [LARGE SCALE GENOMIC DNA]</scope>
    <source>
        <strain evidence="1">Iper-2018</strain>
    </source>
</reference>
<dbReference type="EMBL" id="JABSTQ010010402">
    <property type="protein sequence ID" value="KAG0421226.1"/>
    <property type="molecule type" value="Genomic_DNA"/>
</dbReference>
<evidence type="ECO:0000313" key="1">
    <source>
        <dbReference type="EMBL" id="KAG0421226.1"/>
    </source>
</evidence>
<sequence length="92" mass="10611">MSCARRQSFMAVQKLKIISVAEEIGNRAAGREYDFDESCIRKWRAKKQNLQSASRDRRSFRGPKSGAYPQIEAKLAEFIEEKEAAPTPYQQR</sequence>
<name>A0AC60PK17_IXOPE</name>
<keyword evidence="2" id="KW-1185">Reference proteome</keyword>
<gene>
    <name evidence="1" type="ORF">HPB47_002881</name>
</gene>
<comment type="caution">
    <text evidence="1">The sequence shown here is derived from an EMBL/GenBank/DDBJ whole genome shotgun (WGS) entry which is preliminary data.</text>
</comment>
<proteinExistence type="predicted"/>
<dbReference type="Proteomes" id="UP000805193">
    <property type="component" value="Unassembled WGS sequence"/>
</dbReference>